<protein>
    <submittedName>
        <fullName evidence="2">Uncharacterized protein</fullName>
    </submittedName>
</protein>
<dbReference type="Proteomes" id="UP000566995">
    <property type="component" value="Unassembled WGS sequence"/>
</dbReference>
<dbReference type="AlphaFoldDB" id="A0A7W7KFA0"/>
<name>A0A7W7KFA0_PSENT</name>
<organism evidence="2 3">
    <name type="scientific">Pseudomonas nitroreducens</name>
    <dbReference type="NCBI Taxonomy" id="46680"/>
    <lineage>
        <taxon>Bacteria</taxon>
        <taxon>Pseudomonadati</taxon>
        <taxon>Pseudomonadota</taxon>
        <taxon>Gammaproteobacteria</taxon>
        <taxon>Pseudomonadales</taxon>
        <taxon>Pseudomonadaceae</taxon>
        <taxon>Pseudomonas</taxon>
    </lineage>
</organism>
<accession>A0A7W7KFA0</accession>
<evidence type="ECO:0000313" key="2">
    <source>
        <dbReference type="EMBL" id="MBB4861204.1"/>
    </source>
</evidence>
<dbReference type="EMBL" id="JACHLI010000001">
    <property type="protein sequence ID" value="MBB4861204.1"/>
    <property type="molecule type" value="Genomic_DNA"/>
</dbReference>
<evidence type="ECO:0000256" key="1">
    <source>
        <dbReference type="SAM" id="Coils"/>
    </source>
</evidence>
<proteinExistence type="predicted"/>
<keyword evidence="1" id="KW-0175">Coiled coil</keyword>
<evidence type="ECO:0000313" key="3">
    <source>
        <dbReference type="Proteomes" id="UP000566995"/>
    </source>
</evidence>
<gene>
    <name evidence="2" type="ORF">HNP46_000015</name>
</gene>
<sequence>MDSQEIRRLRQCIYEKLQVNELGDLSAISCKLTLHYLFDRNHQPVEQQPIHLSNQPAEHVTLHEAYSKIDAARRAHMLEINSFMEQVVAGEAGAACAEKGARHDICLTYETRKRTDRATHLGAWVYQGGVPFLQECLQKWMAFEGLDASFSQGIGTDRELELVALISREGGYYAVHSFYQPGNVELMGRLDAGGVVQNSWWVSILEIGDYSGPVYIPVLYVVGEVDYDLGGWKALTELPEGLRLASNLHRQLNADQGLDEGALLPFPAYNSPEAAELKKWLDYDVEHTRRGLLSDQELELLQVVKDEMEGKRNELIKQMHQLSDKAIAQQVALLESFTGFKIGTHIEHRSTGVQGRIRGGQYSMKAALLVQPLDEKMMGWPITEELKRGDWVKIEAPNELLA</sequence>
<reference evidence="2 3" key="1">
    <citation type="submission" date="2020-08" db="EMBL/GenBank/DDBJ databases">
        <title>Functional genomics of gut bacteria from endangered species of beetles.</title>
        <authorList>
            <person name="Carlos-Shanley C."/>
        </authorList>
    </citation>
    <scope>NUCLEOTIDE SEQUENCE [LARGE SCALE GENOMIC DNA]</scope>
    <source>
        <strain evidence="2 3">S00179</strain>
    </source>
</reference>
<feature type="coiled-coil region" evidence="1">
    <location>
        <begin position="298"/>
        <end position="325"/>
    </location>
</feature>
<comment type="caution">
    <text evidence="2">The sequence shown here is derived from an EMBL/GenBank/DDBJ whole genome shotgun (WGS) entry which is preliminary data.</text>
</comment>
<dbReference type="RefSeq" id="WP_184585484.1">
    <property type="nucleotide sequence ID" value="NZ_JACHLI010000001.1"/>
</dbReference>